<dbReference type="PANTHER" id="PTHR14625">
    <property type="entry name" value="MICROCEPHALIN"/>
    <property type="match status" value="1"/>
</dbReference>
<dbReference type="InterPro" id="IPR001357">
    <property type="entry name" value="BRCT_dom"/>
</dbReference>
<dbReference type="PROSITE" id="PS50172">
    <property type="entry name" value="BRCT"/>
    <property type="match status" value="1"/>
</dbReference>
<feature type="region of interest" description="Disordered" evidence="1">
    <location>
        <begin position="1103"/>
        <end position="1140"/>
    </location>
</feature>
<dbReference type="SUPFAM" id="SSF52113">
    <property type="entry name" value="BRCT domain"/>
    <property type="match status" value="1"/>
</dbReference>
<evidence type="ECO:0000256" key="1">
    <source>
        <dbReference type="SAM" id="MobiDB-lite"/>
    </source>
</evidence>
<dbReference type="CDD" id="cd17716">
    <property type="entry name" value="BRCT_microcephalin_rpt1"/>
    <property type="match status" value="1"/>
</dbReference>
<dbReference type="InterPro" id="IPR022047">
    <property type="entry name" value="Microcephalin-like"/>
</dbReference>
<dbReference type="Gene3D" id="3.40.50.10190">
    <property type="entry name" value="BRCT domain"/>
    <property type="match status" value="1"/>
</dbReference>
<feature type="compositionally biased region" description="Low complexity" evidence="1">
    <location>
        <begin position="11"/>
        <end position="47"/>
    </location>
</feature>
<feature type="region of interest" description="Disordered" evidence="1">
    <location>
        <begin position="587"/>
        <end position="693"/>
    </location>
</feature>
<feature type="region of interest" description="Disordered" evidence="1">
    <location>
        <begin position="1"/>
        <end position="327"/>
    </location>
</feature>
<feature type="region of interest" description="Disordered" evidence="1">
    <location>
        <begin position="754"/>
        <end position="784"/>
    </location>
</feature>
<name>A0A8K0NKP8_9HYPO</name>
<feature type="region of interest" description="Disordered" evidence="1">
    <location>
        <begin position="859"/>
        <end position="898"/>
    </location>
</feature>
<evidence type="ECO:0000259" key="2">
    <source>
        <dbReference type="PROSITE" id="PS50172"/>
    </source>
</evidence>
<dbReference type="OrthoDB" id="2384350at2759"/>
<reference evidence="3" key="1">
    <citation type="journal article" date="2020" name="bioRxiv">
        <title>Whole genome comparisons of ergot fungi reveals the divergence and evolution of species within the genus Claviceps are the result of varying mechanisms driving genome evolution and host range expansion.</title>
        <authorList>
            <person name="Wyka S.A."/>
            <person name="Mondo S.J."/>
            <person name="Liu M."/>
            <person name="Dettman J."/>
            <person name="Nalam V."/>
            <person name="Broders K.D."/>
        </authorList>
    </citation>
    <scope>NUCLEOTIDE SEQUENCE</scope>
    <source>
        <strain evidence="3">CCC 489</strain>
    </source>
</reference>
<feature type="compositionally biased region" description="Polar residues" evidence="1">
    <location>
        <begin position="130"/>
        <end position="142"/>
    </location>
</feature>
<keyword evidence="4" id="KW-1185">Reference proteome</keyword>
<dbReference type="Proteomes" id="UP000811619">
    <property type="component" value="Unassembled WGS sequence"/>
</dbReference>
<gene>
    <name evidence="3" type="ORF">E4U42_000599</name>
</gene>
<sequence length="1180" mass="127088">MDSPPKRMTRARAAARAGSNTTKTTRIVTAAARARSLSTATASTKSTSAKRKARDVEKNDLDEEAAGINTRRAVRARPGNRDETAICGTTSVESISRESRSRAAGRTKEVVPEDGHALAVTRTRGRVRNPASQDGTNPTRAVSKTDKKTTQARVVDSTVSKAARDDSKSVTRRTGRIQRPGKENMSLGSKAEETSADNARQGLRGRPTRRAARPVTADRRQRPLSPRKVTQMPVSRDMEGSDDELQGGDGLRMTAKSPKRISMGRLSKEEKKSEDTCADPEDDGYRDAAKLTAGPGPAALGSSPRRAPPSPARETLKSPAKRVGGLQLPGLNLQSRILSVAEQDTHSLPDHSNALLQSPAKRPPSPIKGLNNFPTKTFGGTLQEQTLTKGCSMLQSPAKRAMPGALSLMQHGARASAPLAESPEMQPIMAVALPVSSSGRPSDLLLAEELDDPMQNSMADNPFDEPIEGLCFSKKMLATPSGQTDWDFVEQGANESVEDSESVWKANATLSGTDDCGAPEVTSEEGRSTCQGEAPAVVAQEADHDEFMNLQDIMTEMEETGEVLALTDKSDAVSDKMQYALDLKTQDGVVDSSGDSKLDEESEDEASRGDTISVMHEKKGRRTSHPGDGIYPTQRPSRRSTMGLQLSAEQCGSWSATSPVSLQTSSTSGSVKDSNSTFPKANSHTPLDAFGMDTSPVRSTFFEDEIMVHADSTLSKELGMSRPGEYEGDGMEDIAMLDEDNDVAVAHEAKAMSPMPQQEAEEAGDDSVCEETLSEASQEYADENELPVDPVLASSTMAQMVTPARPPLRTAFFTTTKVPLKPADDSEPSPSPLKKRSFSAGRVSYRSAGSLSLPRSATAISYSPTRDSRRSSVRAGDMFSTPTKGEEQPSADTPGHQLGRDVDAALLRGCVVLVDVHTTEGADASGIFVELLTQMGAKCVKTWHWNPSASGNGDSSSSSKVGITHVVFKDGGKRTMEKVREAGGVVHCVGVSWVLDCERENRWLDEAPYYLDTSLVPRGGARRRKSMEPRAITNVNGTIVPGNKTLEPLSTPKNRRESTLWMHTPPEQGDDHDEEDLEWSCALLTPVPKTPAPEAVARYASELAVTPSPSSEEDPDSQSPTRQSLLTRTCPPKEGRYQDLGQGILGRDKDEQVIVRLMAARRKSLQFAPKVGSPLARTWN</sequence>
<feature type="region of interest" description="Disordered" evidence="1">
    <location>
        <begin position="819"/>
        <end position="840"/>
    </location>
</feature>
<feature type="compositionally biased region" description="Basic and acidic residues" evidence="1">
    <location>
        <begin position="95"/>
        <end position="116"/>
    </location>
</feature>
<feature type="region of interest" description="Disordered" evidence="1">
    <location>
        <begin position="1035"/>
        <end position="1075"/>
    </location>
</feature>
<feature type="compositionally biased region" description="Basic and acidic residues" evidence="1">
    <location>
        <begin position="266"/>
        <end position="275"/>
    </location>
</feature>
<feature type="domain" description="BRCT" evidence="2">
    <location>
        <begin position="902"/>
        <end position="1011"/>
    </location>
</feature>
<feature type="compositionally biased region" description="Polar residues" evidence="1">
    <location>
        <begin position="639"/>
        <end position="685"/>
    </location>
</feature>
<proteinExistence type="predicted"/>
<dbReference type="PANTHER" id="PTHR14625:SF3">
    <property type="entry name" value="MICROCEPHALIN"/>
    <property type="match status" value="1"/>
</dbReference>
<dbReference type="InterPro" id="IPR036420">
    <property type="entry name" value="BRCT_dom_sf"/>
</dbReference>
<dbReference type="EMBL" id="SRPY01000115">
    <property type="protein sequence ID" value="KAG5928466.1"/>
    <property type="molecule type" value="Genomic_DNA"/>
</dbReference>
<dbReference type="AlphaFoldDB" id="A0A8K0NKP8"/>
<feature type="region of interest" description="Disordered" evidence="1">
    <location>
        <begin position="509"/>
        <end position="532"/>
    </location>
</feature>
<protein>
    <recommendedName>
        <fullName evidence="2">BRCT domain-containing protein</fullName>
    </recommendedName>
</protein>
<evidence type="ECO:0000313" key="4">
    <source>
        <dbReference type="Proteomes" id="UP000811619"/>
    </source>
</evidence>
<feature type="compositionally biased region" description="Acidic residues" evidence="1">
    <location>
        <begin position="759"/>
        <end position="773"/>
    </location>
</feature>
<organism evidence="3 4">
    <name type="scientific">Claviceps africana</name>
    <dbReference type="NCBI Taxonomy" id="83212"/>
    <lineage>
        <taxon>Eukaryota</taxon>
        <taxon>Fungi</taxon>
        <taxon>Dikarya</taxon>
        <taxon>Ascomycota</taxon>
        <taxon>Pezizomycotina</taxon>
        <taxon>Sordariomycetes</taxon>
        <taxon>Hypocreomycetidae</taxon>
        <taxon>Hypocreales</taxon>
        <taxon>Clavicipitaceae</taxon>
        <taxon>Claviceps</taxon>
    </lineage>
</organism>
<dbReference type="GO" id="GO:0000278">
    <property type="term" value="P:mitotic cell cycle"/>
    <property type="evidence" value="ECO:0007669"/>
    <property type="project" value="TreeGrafter"/>
</dbReference>
<comment type="caution">
    <text evidence="3">The sequence shown here is derived from an EMBL/GenBank/DDBJ whole genome shotgun (WGS) entry which is preliminary data.</text>
</comment>
<accession>A0A8K0NKP8</accession>
<evidence type="ECO:0000313" key="3">
    <source>
        <dbReference type="EMBL" id="KAG5928466.1"/>
    </source>
</evidence>